<accession>A0AAV1CYU9</accession>
<dbReference type="Gene3D" id="3.40.50.720">
    <property type="entry name" value="NAD(P)-binding Rossmann-like Domain"/>
    <property type="match status" value="1"/>
</dbReference>
<evidence type="ECO:0000313" key="1">
    <source>
        <dbReference type="EMBL" id="CAI9099894.1"/>
    </source>
</evidence>
<dbReference type="AlphaFoldDB" id="A0AAV1CYU9"/>
<protein>
    <submittedName>
        <fullName evidence="1">OLC1v1036779C1</fullName>
    </submittedName>
</protein>
<proteinExistence type="predicted"/>
<organism evidence="1 2">
    <name type="scientific">Oldenlandia corymbosa var. corymbosa</name>
    <dbReference type="NCBI Taxonomy" id="529605"/>
    <lineage>
        <taxon>Eukaryota</taxon>
        <taxon>Viridiplantae</taxon>
        <taxon>Streptophyta</taxon>
        <taxon>Embryophyta</taxon>
        <taxon>Tracheophyta</taxon>
        <taxon>Spermatophyta</taxon>
        <taxon>Magnoliopsida</taxon>
        <taxon>eudicotyledons</taxon>
        <taxon>Gunneridae</taxon>
        <taxon>Pentapetalae</taxon>
        <taxon>asterids</taxon>
        <taxon>lamiids</taxon>
        <taxon>Gentianales</taxon>
        <taxon>Rubiaceae</taxon>
        <taxon>Rubioideae</taxon>
        <taxon>Spermacoceae</taxon>
        <taxon>Hedyotis-Oldenlandia complex</taxon>
        <taxon>Oldenlandia</taxon>
    </lineage>
</organism>
<keyword evidence="2" id="KW-1185">Reference proteome</keyword>
<reference evidence="1" key="1">
    <citation type="submission" date="2023-03" db="EMBL/GenBank/DDBJ databases">
        <authorList>
            <person name="Julca I."/>
        </authorList>
    </citation>
    <scope>NUCLEOTIDE SEQUENCE</scope>
</reference>
<gene>
    <name evidence="1" type="ORF">OLC1_LOCUS9829</name>
</gene>
<dbReference type="Proteomes" id="UP001161247">
    <property type="component" value="Chromosome 3"/>
</dbReference>
<dbReference type="EMBL" id="OX459120">
    <property type="protein sequence ID" value="CAI9099894.1"/>
    <property type="molecule type" value="Genomic_DNA"/>
</dbReference>
<evidence type="ECO:0000313" key="2">
    <source>
        <dbReference type="Proteomes" id="UP001161247"/>
    </source>
</evidence>
<sequence>MPISSDLNNPRNSITKISKYNKFVNIPNSMAVLDELLSIAVEMAKETAKEYGTSQIRGKVIVAPRSNNEMAISKLKNEFPELLSMKESLIKYVFEPNKKILLLEKG</sequence>
<name>A0AAV1CYU9_OLDCO</name>